<organism evidence="15 16">
    <name type="scientific">Catenovulum adriaticum</name>
    <dbReference type="NCBI Taxonomy" id="2984846"/>
    <lineage>
        <taxon>Bacteria</taxon>
        <taxon>Pseudomonadati</taxon>
        <taxon>Pseudomonadota</taxon>
        <taxon>Gammaproteobacteria</taxon>
        <taxon>Alteromonadales</taxon>
        <taxon>Alteromonadaceae</taxon>
        <taxon>Catenovulum</taxon>
    </lineage>
</organism>
<dbReference type="Gene3D" id="2.10.109.10">
    <property type="entry name" value="Umud Fragment, subunit A"/>
    <property type="match status" value="1"/>
</dbReference>
<dbReference type="NCBIfam" id="TIGR02227">
    <property type="entry name" value="sigpep_I_bact"/>
    <property type="match status" value="1"/>
</dbReference>
<evidence type="ECO:0000256" key="3">
    <source>
        <dbReference type="ARBA" id="ARBA00009370"/>
    </source>
</evidence>
<evidence type="ECO:0000256" key="4">
    <source>
        <dbReference type="ARBA" id="ARBA00013208"/>
    </source>
</evidence>
<dbReference type="SUPFAM" id="SSF51306">
    <property type="entry name" value="LexA/Signal peptidase"/>
    <property type="match status" value="1"/>
</dbReference>
<evidence type="ECO:0000256" key="5">
    <source>
        <dbReference type="ARBA" id="ARBA00019232"/>
    </source>
</evidence>
<geneLocation type="plasmid" evidence="15 16">
    <name>pCadTS8_2</name>
</geneLocation>
<keyword evidence="10" id="KW-1133">Transmembrane helix</keyword>
<comment type="subcellular location">
    <subcellularLocation>
        <location evidence="2">Cell membrane</location>
        <topology evidence="2">Multi-pass membrane protein</topology>
    </subcellularLocation>
    <subcellularLocation>
        <location evidence="13">Membrane</location>
        <topology evidence="13">Multi-pass membrane protein</topology>
    </subcellularLocation>
</comment>
<evidence type="ECO:0000313" key="16">
    <source>
        <dbReference type="Proteomes" id="UP001163726"/>
    </source>
</evidence>
<dbReference type="Proteomes" id="UP001163726">
    <property type="component" value="Plasmid pCadTS8_2"/>
</dbReference>
<keyword evidence="7 12" id="KW-0645">Protease</keyword>
<dbReference type="PANTHER" id="PTHR43390">
    <property type="entry name" value="SIGNAL PEPTIDASE I"/>
    <property type="match status" value="1"/>
</dbReference>
<keyword evidence="9 12" id="KW-0378">Hydrolase</keyword>
<dbReference type="Gene3D" id="2.170.230.10">
    <property type="match status" value="1"/>
</dbReference>
<reference evidence="15" key="1">
    <citation type="submission" date="2022-10" db="EMBL/GenBank/DDBJ databases">
        <title>Catenovulum adriacola sp. nov. isolated in the Harbour of Susak.</title>
        <authorList>
            <person name="Schoch T."/>
            <person name="Reich S.J."/>
            <person name="Stoeferle S."/>
            <person name="Flaiz M."/>
            <person name="Kazda M."/>
            <person name="Riedel C.U."/>
            <person name="Duerre P."/>
        </authorList>
    </citation>
    <scope>NUCLEOTIDE SEQUENCE</scope>
    <source>
        <strain evidence="15">TS8</strain>
        <plasmid evidence="15">pCadTS8_2</plasmid>
    </source>
</reference>
<dbReference type="RefSeq" id="WP_268077206.1">
    <property type="nucleotide sequence ID" value="NZ_CP109967.1"/>
</dbReference>
<dbReference type="InterPro" id="IPR000223">
    <property type="entry name" value="Pept_S26A_signal_pept_1"/>
</dbReference>
<dbReference type="InterPro" id="IPR036286">
    <property type="entry name" value="LexA/Signal_pep-like_sf"/>
</dbReference>
<evidence type="ECO:0000256" key="8">
    <source>
        <dbReference type="ARBA" id="ARBA00022692"/>
    </source>
</evidence>
<comment type="catalytic activity">
    <reaction evidence="1 12">
        <text>Cleavage of hydrophobic, N-terminal signal or leader sequences from secreted and periplasmic proteins.</text>
        <dbReference type="EC" id="3.4.21.89"/>
    </reaction>
</comment>
<evidence type="ECO:0000256" key="2">
    <source>
        <dbReference type="ARBA" id="ARBA00004651"/>
    </source>
</evidence>
<dbReference type="EC" id="3.4.21.89" evidence="4 12"/>
<dbReference type="PROSITE" id="PS00501">
    <property type="entry name" value="SPASE_I_1"/>
    <property type="match status" value="1"/>
</dbReference>
<evidence type="ECO:0000256" key="6">
    <source>
        <dbReference type="ARBA" id="ARBA00022475"/>
    </source>
</evidence>
<keyword evidence="6" id="KW-1003">Cell membrane</keyword>
<evidence type="ECO:0000256" key="9">
    <source>
        <dbReference type="ARBA" id="ARBA00022801"/>
    </source>
</evidence>
<comment type="similarity">
    <text evidence="3 13">Belongs to the peptidase S26 family.</text>
</comment>
<dbReference type="GO" id="GO:0009003">
    <property type="term" value="F:signal peptidase activity"/>
    <property type="evidence" value="ECO:0007669"/>
    <property type="project" value="UniProtKB-EC"/>
</dbReference>
<sequence length="316" mass="36254">MASYFSVLLFVLTLSTGLIWLIDAKVWAPKRKQKLAAVQAKSSVELDQKTQDSMLQQNSVAEFSQSVFPVIAFVFVLRSFLYEPFQIPSGSMMPTLLVGDFILVEKFDYGIRNPIANNILIDTNLPERGDVAVFKYPEDIRLDYIKRIVGLPGDRIIYRNKYLYVLPACGENTECTDQFQEMKKTLVNKGEFTQGPYSLDRYVEDLGGVKHDVLLNYRMPDMSPRYFKQSATARNDEWIVPEGHYFALGDNRDNSTDSRFWGFVPEENLVGKAVFIWMSFEFERDESDWLPSWLPSNIRFNRIGGIPGASQIESND</sequence>
<evidence type="ECO:0000256" key="1">
    <source>
        <dbReference type="ARBA" id="ARBA00000677"/>
    </source>
</evidence>
<evidence type="ECO:0000313" key="15">
    <source>
        <dbReference type="EMBL" id="WAJ72410.1"/>
    </source>
</evidence>
<evidence type="ECO:0000256" key="11">
    <source>
        <dbReference type="ARBA" id="ARBA00023136"/>
    </source>
</evidence>
<dbReference type="InterPro" id="IPR019756">
    <property type="entry name" value="Pept_S26A_signal_pept_1_Ser-AS"/>
</dbReference>
<keyword evidence="11" id="KW-0472">Membrane</keyword>
<keyword evidence="15" id="KW-0614">Plasmid</keyword>
<dbReference type="Pfam" id="PF10502">
    <property type="entry name" value="Peptidase_S26"/>
    <property type="match status" value="1"/>
</dbReference>
<dbReference type="InterPro" id="IPR019533">
    <property type="entry name" value="Peptidase_S26"/>
</dbReference>
<proteinExistence type="inferred from homology"/>
<keyword evidence="16" id="KW-1185">Reference proteome</keyword>
<evidence type="ECO:0000259" key="14">
    <source>
        <dbReference type="Pfam" id="PF10502"/>
    </source>
</evidence>
<accession>A0ABY7ASA1</accession>
<dbReference type="CDD" id="cd06530">
    <property type="entry name" value="S26_SPase_I"/>
    <property type="match status" value="1"/>
</dbReference>
<evidence type="ECO:0000256" key="10">
    <source>
        <dbReference type="ARBA" id="ARBA00022989"/>
    </source>
</evidence>
<feature type="domain" description="Peptidase S26" evidence="14">
    <location>
        <begin position="62"/>
        <end position="278"/>
    </location>
</feature>
<protein>
    <recommendedName>
        <fullName evidence="5 12">Signal peptidase I</fullName>
        <ecNumber evidence="4 12">3.4.21.89</ecNumber>
    </recommendedName>
</protein>
<dbReference type="PANTHER" id="PTHR43390:SF1">
    <property type="entry name" value="CHLOROPLAST PROCESSING PEPTIDASE"/>
    <property type="match status" value="1"/>
</dbReference>
<dbReference type="EMBL" id="CP109967">
    <property type="protein sequence ID" value="WAJ72410.1"/>
    <property type="molecule type" value="Genomic_DNA"/>
</dbReference>
<evidence type="ECO:0000256" key="13">
    <source>
        <dbReference type="RuleBase" id="RU362042"/>
    </source>
</evidence>
<dbReference type="InterPro" id="IPR019757">
    <property type="entry name" value="Pept_S26A_signal_pept_1_Lys-AS"/>
</dbReference>
<dbReference type="PRINTS" id="PR00727">
    <property type="entry name" value="LEADERPTASE"/>
</dbReference>
<dbReference type="PROSITE" id="PS00760">
    <property type="entry name" value="SPASE_I_2"/>
    <property type="match status" value="1"/>
</dbReference>
<name>A0ABY7ASA1_9ALTE</name>
<dbReference type="InterPro" id="IPR019766">
    <property type="entry name" value="Sign_pep_all-beta_subdom"/>
</dbReference>
<evidence type="ECO:0000256" key="7">
    <source>
        <dbReference type="ARBA" id="ARBA00022670"/>
    </source>
</evidence>
<gene>
    <name evidence="15" type="primary">lepB</name>
    <name evidence="15" type="ORF">OLW01_16890</name>
</gene>
<evidence type="ECO:0000256" key="12">
    <source>
        <dbReference type="RuleBase" id="RU003993"/>
    </source>
</evidence>
<keyword evidence="8" id="KW-0812">Transmembrane</keyword>